<dbReference type="Proteomes" id="UP001052739">
    <property type="component" value="Unassembled WGS sequence"/>
</dbReference>
<evidence type="ECO:0000259" key="1">
    <source>
        <dbReference type="Pfam" id="PF00117"/>
    </source>
</evidence>
<dbReference type="PANTHER" id="PTHR42695:SF5">
    <property type="entry name" value="GLUTAMINE AMIDOTRANSFERASE YLR126C-RELATED"/>
    <property type="match status" value="1"/>
</dbReference>
<proteinExistence type="predicted"/>
<dbReference type="Gene3D" id="3.40.50.880">
    <property type="match status" value="1"/>
</dbReference>
<comment type="caution">
    <text evidence="2">The sequence shown here is derived from an EMBL/GenBank/DDBJ whole genome shotgun (WGS) entry which is preliminary data.</text>
</comment>
<organism evidence="2 3">
    <name type="scientific">Streptomyces hydrogenans</name>
    <dbReference type="NCBI Taxonomy" id="1873719"/>
    <lineage>
        <taxon>Bacteria</taxon>
        <taxon>Bacillati</taxon>
        <taxon>Actinomycetota</taxon>
        <taxon>Actinomycetes</taxon>
        <taxon>Kitasatosporales</taxon>
        <taxon>Streptomycetaceae</taxon>
        <taxon>Streptomyces</taxon>
    </lineage>
</organism>
<protein>
    <submittedName>
        <fullName evidence="2">Aminotransferase</fullName>
    </submittedName>
</protein>
<dbReference type="InterPro" id="IPR029062">
    <property type="entry name" value="Class_I_gatase-like"/>
</dbReference>
<dbReference type="InterPro" id="IPR044992">
    <property type="entry name" value="ChyE-like"/>
</dbReference>
<keyword evidence="2" id="KW-0032">Aminotransferase</keyword>
<accession>A0ABQ3PS50</accession>
<feature type="domain" description="Glutamine amidotransferase" evidence="1">
    <location>
        <begin position="54"/>
        <end position="184"/>
    </location>
</feature>
<dbReference type="RefSeq" id="WP_226652969.1">
    <property type="nucleotide sequence ID" value="NZ_BNDW01000117.1"/>
</dbReference>
<dbReference type="InterPro" id="IPR017926">
    <property type="entry name" value="GATASE"/>
</dbReference>
<sequence length="256" mass="25975">MTVTVLVVEHEDGAGAGLVGERLVADGVPLDVRRPWRGEELPGGLAGHGGLLVLGGSVGCRDDDAAPWLGRVRGLVREAVRREVPLLGICLGGQVVADALGGTVAPRRRAPEVGSVPLRRLPGAVGDPVFGGVPDGAPAAQWHFDEITRLPEGAVPLLGGDDCAHQAYRVGPVAWGTQFHPEADGDAIAAWAREDAALVRSRGGDPDAAVASVRRDAAALRAVWGAAAGAWGRVVRERAARDAAGSGGAGGPGAVA</sequence>
<dbReference type="PANTHER" id="PTHR42695">
    <property type="entry name" value="GLUTAMINE AMIDOTRANSFERASE YLR126C-RELATED"/>
    <property type="match status" value="1"/>
</dbReference>
<evidence type="ECO:0000313" key="3">
    <source>
        <dbReference type="Proteomes" id="UP001052739"/>
    </source>
</evidence>
<keyword evidence="2" id="KW-0808">Transferase</keyword>
<dbReference type="PROSITE" id="PS51273">
    <property type="entry name" value="GATASE_TYPE_1"/>
    <property type="match status" value="1"/>
</dbReference>
<gene>
    <name evidence="2" type="ORF">Shyd_92280</name>
</gene>
<keyword evidence="3" id="KW-1185">Reference proteome</keyword>
<dbReference type="CDD" id="cd01741">
    <property type="entry name" value="GATase1_1"/>
    <property type="match status" value="1"/>
</dbReference>
<evidence type="ECO:0000313" key="2">
    <source>
        <dbReference type="EMBL" id="GHI27857.1"/>
    </source>
</evidence>
<dbReference type="Pfam" id="PF00117">
    <property type="entry name" value="GATase"/>
    <property type="match status" value="1"/>
</dbReference>
<dbReference type="SUPFAM" id="SSF52317">
    <property type="entry name" value="Class I glutamine amidotransferase-like"/>
    <property type="match status" value="1"/>
</dbReference>
<reference evidence="2" key="1">
    <citation type="submission" date="2024-05" db="EMBL/GenBank/DDBJ databases">
        <title>Whole genome shotgun sequence of Streptomyces hydrogenans NBRC 13475.</title>
        <authorList>
            <person name="Komaki H."/>
            <person name="Tamura T."/>
        </authorList>
    </citation>
    <scope>NUCLEOTIDE SEQUENCE</scope>
    <source>
        <strain evidence="2">NBRC 13475</strain>
    </source>
</reference>
<dbReference type="EMBL" id="BNDW01000117">
    <property type="protein sequence ID" value="GHI27857.1"/>
    <property type="molecule type" value="Genomic_DNA"/>
</dbReference>
<dbReference type="GO" id="GO:0008483">
    <property type="term" value="F:transaminase activity"/>
    <property type="evidence" value="ECO:0007669"/>
    <property type="project" value="UniProtKB-KW"/>
</dbReference>
<name>A0ABQ3PS50_9ACTN</name>